<proteinExistence type="inferred from homology"/>
<sequence>MSKKIPMTKKGADALRTELDILKSEKRPKVIQAISDAREHGDLKENAEYHAAREQQGFIEGRIQELEYKLSNAQIIDVTQLPDNGKVVFGTTVELEDVNSGETMKYKIVGEDEADIKKGLLSNTSPIARALLGKEEGDVVDITVPGGNKSLEIVAVHYID</sequence>
<dbReference type="OrthoDB" id="9808774at2"/>
<evidence type="ECO:0000313" key="12">
    <source>
        <dbReference type="EMBL" id="SUO97121.1"/>
    </source>
</evidence>
<dbReference type="HAMAP" id="MF_00105">
    <property type="entry name" value="GreA_GreB"/>
    <property type="match status" value="1"/>
</dbReference>
<dbReference type="PIRSF" id="PIRSF006092">
    <property type="entry name" value="GreA_GreB"/>
    <property type="match status" value="1"/>
</dbReference>
<evidence type="ECO:0000256" key="5">
    <source>
        <dbReference type="ARBA" id="ARBA00023163"/>
    </source>
</evidence>
<comment type="function">
    <text evidence="6 8 9">Necessary for efficient RNA polymerase transcription elongation past template-encoded arresting sites. The arresting sites in DNA have the property of trapping a certain fraction of elongating RNA polymerases that pass through, resulting in locked ternary complexes. Cleavage of the nascent transcript by cleavage factors such as GreA or GreB allows the resumption of elongation from the new 3'terminus. GreA releases sequences of 2 to 3 nucleotides.</text>
</comment>
<dbReference type="SUPFAM" id="SSF46557">
    <property type="entry name" value="GreA transcript cleavage protein, N-terminal domain"/>
    <property type="match status" value="1"/>
</dbReference>
<evidence type="ECO:0000256" key="3">
    <source>
        <dbReference type="ARBA" id="ARBA00023015"/>
    </source>
</evidence>
<reference evidence="12 13" key="1">
    <citation type="submission" date="2018-06" db="EMBL/GenBank/DDBJ databases">
        <authorList>
            <consortium name="Pathogen Informatics"/>
            <person name="Doyle S."/>
        </authorList>
    </citation>
    <scope>NUCLEOTIDE SEQUENCE [LARGE SCALE GENOMIC DNA]</scope>
    <source>
        <strain evidence="12 13">NCTC13337</strain>
    </source>
</reference>
<dbReference type="InterPro" id="IPR036953">
    <property type="entry name" value="GreA/GreB_C_sf"/>
</dbReference>
<dbReference type="NCBIfam" id="TIGR01462">
    <property type="entry name" value="greA"/>
    <property type="match status" value="1"/>
</dbReference>
<evidence type="ECO:0000256" key="1">
    <source>
        <dbReference type="ARBA" id="ARBA00008213"/>
    </source>
</evidence>
<dbReference type="NCBIfam" id="NF001264">
    <property type="entry name" value="PRK00226.1-5"/>
    <property type="match status" value="1"/>
</dbReference>
<dbReference type="InterPro" id="IPR028624">
    <property type="entry name" value="Tscrpt_elong_fac_GreA/B"/>
</dbReference>
<dbReference type="FunFam" id="3.10.50.30:FF:000001">
    <property type="entry name" value="Transcription elongation factor GreA"/>
    <property type="match status" value="1"/>
</dbReference>
<dbReference type="Pfam" id="PF03449">
    <property type="entry name" value="GreA_GreB_N"/>
    <property type="match status" value="1"/>
</dbReference>
<dbReference type="InterPro" id="IPR036805">
    <property type="entry name" value="Tscrpt_elong_fac_GreA/B_N_sf"/>
</dbReference>
<organism evidence="12 13">
    <name type="scientific">Suttonella ornithocola</name>
    <dbReference type="NCBI Taxonomy" id="279832"/>
    <lineage>
        <taxon>Bacteria</taxon>
        <taxon>Pseudomonadati</taxon>
        <taxon>Pseudomonadota</taxon>
        <taxon>Gammaproteobacteria</taxon>
        <taxon>Cardiobacteriales</taxon>
        <taxon>Cardiobacteriaceae</taxon>
        <taxon>Suttonella</taxon>
    </lineage>
</organism>
<dbReference type="Gene3D" id="1.10.287.180">
    <property type="entry name" value="Transcription elongation factor, GreA/GreB, N-terminal domain"/>
    <property type="match status" value="1"/>
</dbReference>
<dbReference type="NCBIfam" id="NF001261">
    <property type="entry name" value="PRK00226.1-2"/>
    <property type="match status" value="1"/>
</dbReference>
<dbReference type="EMBL" id="UHIC01000001">
    <property type="protein sequence ID" value="SUO97121.1"/>
    <property type="molecule type" value="Genomic_DNA"/>
</dbReference>
<dbReference type="RefSeq" id="WP_072577089.1">
    <property type="nucleotide sequence ID" value="NZ_LWHB01000131.1"/>
</dbReference>
<evidence type="ECO:0000259" key="10">
    <source>
        <dbReference type="Pfam" id="PF01272"/>
    </source>
</evidence>
<gene>
    <name evidence="8 12" type="primary">greA</name>
    <name evidence="12" type="ORF">NCTC13337_02176</name>
</gene>
<evidence type="ECO:0000313" key="13">
    <source>
        <dbReference type="Proteomes" id="UP000254601"/>
    </source>
</evidence>
<name>A0A380MZK8_9GAMM</name>
<keyword evidence="13" id="KW-1185">Reference proteome</keyword>
<evidence type="ECO:0000256" key="7">
    <source>
        <dbReference type="ARBA" id="ARBA00030776"/>
    </source>
</evidence>
<accession>A0A380MZK8</accession>
<feature type="domain" description="Transcription elongation factor GreA/GreB C-terminal" evidence="10">
    <location>
        <begin position="84"/>
        <end position="158"/>
    </location>
</feature>
<dbReference type="GO" id="GO:0003677">
    <property type="term" value="F:DNA binding"/>
    <property type="evidence" value="ECO:0007669"/>
    <property type="project" value="UniProtKB-UniRule"/>
</dbReference>
<evidence type="ECO:0000259" key="11">
    <source>
        <dbReference type="Pfam" id="PF03449"/>
    </source>
</evidence>
<evidence type="ECO:0000256" key="4">
    <source>
        <dbReference type="ARBA" id="ARBA00023125"/>
    </source>
</evidence>
<feature type="domain" description="Transcription elongation factor GreA/GreB N-terminal" evidence="11">
    <location>
        <begin position="5"/>
        <end position="75"/>
    </location>
</feature>
<dbReference type="Proteomes" id="UP000254601">
    <property type="component" value="Unassembled WGS sequence"/>
</dbReference>
<dbReference type="GO" id="GO:0032784">
    <property type="term" value="P:regulation of DNA-templated transcription elongation"/>
    <property type="evidence" value="ECO:0007669"/>
    <property type="project" value="UniProtKB-UniRule"/>
</dbReference>
<dbReference type="AlphaFoldDB" id="A0A380MZK8"/>
<dbReference type="FunFam" id="1.10.287.180:FF:000001">
    <property type="entry name" value="Transcription elongation factor GreA"/>
    <property type="match status" value="1"/>
</dbReference>
<evidence type="ECO:0000256" key="6">
    <source>
        <dbReference type="ARBA" id="ARBA00024916"/>
    </source>
</evidence>
<dbReference type="GO" id="GO:0006354">
    <property type="term" value="P:DNA-templated transcription elongation"/>
    <property type="evidence" value="ECO:0007669"/>
    <property type="project" value="TreeGrafter"/>
</dbReference>
<keyword evidence="3 8" id="KW-0805">Transcription regulation</keyword>
<dbReference type="PROSITE" id="PS00829">
    <property type="entry name" value="GREAB_1"/>
    <property type="match status" value="1"/>
</dbReference>
<dbReference type="PANTHER" id="PTHR30437:SF4">
    <property type="entry name" value="TRANSCRIPTION ELONGATION FACTOR GREA"/>
    <property type="match status" value="1"/>
</dbReference>
<evidence type="ECO:0000256" key="9">
    <source>
        <dbReference type="RuleBase" id="RU000556"/>
    </source>
</evidence>
<dbReference type="PROSITE" id="PS00830">
    <property type="entry name" value="GREAB_2"/>
    <property type="match status" value="1"/>
</dbReference>
<keyword evidence="4 8" id="KW-0238">DNA-binding</keyword>
<dbReference type="InterPro" id="IPR022691">
    <property type="entry name" value="Tscrpt_elong_fac_GreA/B_N"/>
</dbReference>
<dbReference type="SUPFAM" id="SSF54534">
    <property type="entry name" value="FKBP-like"/>
    <property type="match status" value="1"/>
</dbReference>
<dbReference type="InterPro" id="IPR006359">
    <property type="entry name" value="Tscrpt_elong_fac_GreA"/>
</dbReference>
<dbReference type="InterPro" id="IPR018151">
    <property type="entry name" value="TF_GreA/GreB_CS"/>
</dbReference>
<dbReference type="Gene3D" id="3.10.50.30">
    <property type="entry name" value="Transcription elongation factor, GreA/GreB, C-terminal domain"/>
    <property type="match status" value="1"/>
</dbReference>
<comment type="similarity">
    <text evidence="1 8 9">Belongs to the GreA/GreB family.</text>
</comment>
<protein>
    <recommendedName>
        <fullName evidence="2 8">Transcription elongation factor GreA</fullName>
    </recommendedName>
    <alternativeName>
        <fullName evidence="7 8">Transcript cleavage factor GreA</fullName>
    </alternativeName>
</protein>
<dbReference type="GO" id="GO:0070063">
    <property type="term" value="F:RNA polymerase binding"/>
    <property type="evidence" value="ECO:0007669"/>
    <property type="project" value="InterPro"/>
</dbReference>
<dbReference type="NCBIfam" id="NF001263">
    <property type="entry name" value="PRK00226.1-4"/>
    <property type="match status" value="1"/>
</dbReference>
<dbReference type="InterPro" id="IPR001437">
    <property type="entry name" value="Tscrpt_elong_fac_GreA/B_C"/>
</dbReference>
<dbReference type="Pfam" id="PF01272">
    <property type="entry name" value="GreA_GreB"/>
    <property type="match status" value="1"/>
</dbReference>
<dbReference type="InterPro" id="IPR023459">
    <property type="entry name" value="Tscrpt_elong_fac_GreA/B_fam"/>
</dbReference>
<keyword evidence="5 8" id="KW-0804">Transcription</keyword>
<dbReference type="PANTHER" id="PTHR30437">
    <property type="entry name" value="TRANSCRIPTION ELONGATION FACTOR GREA"/>
    <property type="match status" value="1"/>
</dbReference>
<evidence type="ECO:0000256" key="8">
    <source>
        <dbReference type="HAMAP-Rule" id="MF_00105"/>
    </source>
</evidence>
<evidence type="ECO:0000256" key="2">
    <source>
        <dbReference type="ARBA" id="ARBA00013729"/>
    </source>
</evidence>